<keyword evidence="2" id="KW-1185">Reference proteome</keyword>
<dbReference type="EMBL" id="LTAN01000002">
    <property type="protein sequence ID" value="OBR14611.1"/>
    <property type="molecule type" value="Genomic_DNA"/>
</dbReference>
<dbReference type="KEGG" id="chig:CH63R_03337"/>
<evidence type="ECO:0000313" key="2">
    <source>
        <dbReference type="Proteomes" id="UP000092177"/>
    </source>
</evidence>
<gene>
    <name evidence="1" type="ORF">CH63R_03337</name>
</gene>
<dbReference type="RefSeq" id="XP_018163128.1">
    <property type="nucleotide sequence ID" value="XM_018298312.1"/>
</dbReference>
<accession>A0A1B7YRF4</accession>
<dbReference type="Proteomes" id="UP000092177">
    <property type="component" value="Chromosome 2"/>
</dbReference>
<name>A0A1B7YRF4_COLHI</name>
<evidence type="ECO:0000313" key="1">
    <source>
        <dbReference type="EMBL" id="OBR14611.1"/>
    </source>
</evidence>
<dbReference type="AlphaFoldDB" id="A0A1B7YRF4"/>
<protein>
    <submittedName>
        <fullName evidence="1">Uncharacterized protein</fullName>
    </submittedName>
</protein>
<dbReference type="VEuPathDB" id="FungiDB:CH63R_03337"/>
<organism evidence="1 2">
    <name type="scientific">Colletotrichum higginsianum (strain IMI 349063)</name>
    <name type="common">Crucifer anthracnose fungus</name>
    <dbReference type="NCBI Taxonomy" id="759273"/>
    <lineage>
        <taxon>Eukaryota</taxon>
        <taxon>Fungi</taxon>
        <taxon>Dikarya</taxon>
        <taxon>Ascomycota</taxon>
        <taxon>Pezizomycotina</taxon>
        <taxon>Sordariomycetes</taxon>
        <taxon>Hypocreomycetidae</taxon>
        <taxon>Glomerellales</taxon>
        <taxon>Glomerellaceae</taxon>
        <taxon>Colletotrichum</taxon>
        <taxon>Colletotrichum destructivum species complex</taxon>
    </lineage>
</organism>
<sequence length="87" mass="9939">MVRPPPAQREVGGYSGVHNLKLRCKYLLRVSDVPLGRETATININIDNDIDIDTFLPKPPPPQPPPLLFRELLLLLLLLPSRWWFSV</sequence>
<comment type="caution">
    <text evidence="1">The sequence shown here is derived from an EMBL/GenBank/DDBJ whole genome shotgun (WGS) entry which is preliminary data.</text>
</comment>
<proteinExistence type="predicted"/>
<reference evidence="2" key="1">
    <citation type="journal article" date="2017" name="BMC Genomics">
        <title>Gapless genome assembly of Colletotrichum higginsianum reveals chromosome structure and association of transposable elements with secondary metabolite gene clusters.</title>
        <authorList>
            <person name="Dallery J.-F."/>
            <person name="Lapalu N."/>
            <person name="Zampounis A."/>
            <person name="Pigne S."/>
            <person name="Luyten I."/>
            <person name="Amselem J."/>
            <person name="Wittenberg A.H.J."/>
            <person name="Zhou S."/>
            <person name="de Queiroz M.V."/>
            <person name="Robin G.P."/>
            <person name="Auger A."/>
            <person name="Hainaut M."/>
            <person name="Henrissat B."/>
            <person name="Kim K.-T."/>
            <person name="Lee Y.-H."/>
            <person name="Lespinet O."/>
            <person name="Schwartz D.C."/>
            <person name="Thon M.R."/>
            <person name="O'Connell R.J."/>
        </authorList>
    </citation>
    <scope>NUCLEOTIDE SEQUENCE [LARGE SCALE GENOMIC DNA]</scope>
    <source>
        <strain evidence="2">IMI 349063</strain>
    </source>
</reference>
<dbReference type="GeneID" id="28862419"/>